<comment type="caution">
    <text evidence="4">The sequence shown here is derived from an EMBL/GenBank/DDBJ whole genome shotgun (WGS) entry which is preliminary data.</text>
</comment>
<dbReference type="Pfam" id="PF13508">
    <property type="entry name" value="Acetyltransf_7"/>
    <property type="match status" value="1"/>
</dbReference>
<dbReference type="CDD" id="cd04301">
    <property type="entry name" value="NAT_SF"/>
    <property type="match status" value="1"/>
</dbReference>
<dbReference type="PANTHER" id="PTHR43877">
    <property type="entry name" value="AMINOALKYLPHOSPHONATE N-ACETYLTRANSFERASE-RELATED-RELATED"/>
    <property type="match status" value="1"/>
</dbReference>
<feature type="domain" description="N-acetyltransferase" evidence="3">
    <location>
        <begin position="8"/>
        <end position="177"/>
    </location>
</feature>
<protein>
    <recommendedName>
        <fullName evidence="3">N-acetyltransferase domain-containing protein</fullName>
    </recommendedName>
</protein>
<dbReference type="InterPro" id="IPR050832">
    <property type="entry name" value="Bact_Acetyltransf"/>
</dbReference>
<dbReference type="PROSITE" id="PS51186">
    <property type="entry name" value="GNAT"/>
    <property type="match status" value="1"/>
</dbReference>
<evidence type="ECO:0000256" key="2">
    <source>
        <dbReference type="ARBA" id="ARBA00023315"/>
    </source>
</evidence>
<keyword evidence="2" id="KW-0012">Acyltransferase</keyword>
<organism evidence="4 5">
    <name type="scientific">Sphingobium xenophagum</name>
    <dbReference type="NCBI Taxonomy" id="121428"/>
    <lineage>
        <taxon>Bacteria</taxon>
        <taxon>Pseudomonadati</taxon>
        <taxon>Pseudomonadota</taxon>
        <taxon>Alphaproteobacteria</taxon>
        <taxon>Sphingomonadales</taxon>
        <taxon>Sphingomonadaceae</taxon>
        <taxon>Sphingobium</taxon>
    </lineage>
</organism>
<evidence type="ECO:0000256" key="1">
    <source>
        <dbReference type="ARBA" id="ARBA00022679"/>
    </source>
</evidence>
<evidence type="ECO:0000313" key="4">
    <source>
        <dbReference type="EMBL" id="GBH29524.1"/>
    </source>
</evidence>
<dbReference type="GO" id="GO:0016747">
    <property type="term" value="F:acyltransferase activity, transferring groups other than amino-acyl groups"/>
    <property type="evidence" value="ECO:0007669"/>
    <property type="project" value="InterPro"/>
</dbReference>
<dbReference type="EMBL" id="BBQY01000001">
    <property type="protein sequence ID" value="GBH29524.1"/>
    <property type="molecule type" value="Genomic_DNA"/>
</dbReference>
<dbReference type="STRING" id="1192759.GCA_000277525_00199"/>
<sequence length="177" mass="19070">MQQKNMRLTHRLATLADEAALAALMRRAIDELQRSFLTPDQVQASHAFMGLDSRLIADGTYFVVEEGDAIAGCGGWSRRATAYGGNHSAGRDDRLLDPATEAAKVRAMYTHPDHVRKGVGTLVLSLCQAAARAEGFAALELSATLAGAPLYRSFGFVDVRAFEDSGVPMMLMRKAVA</sequence>
<accession>A0A401IYP2</accession>
<evidence type="ECO:0000313" key="5">
    <source>
        <dbReference type="Proteomes" id="UP000290975"/>
    </source>
</evidence>
<dbReference type="InterPro" id="IPR000182">
    <property type="entry name" value="GNAT_dom"/>
</dbReference>
<gene>
    <name evidence="4" type="ORF">MBESOW_P0778</name>
</gene>
<name>A0A401IYP2_SPHXE</name>
<dbReference type="Gene3D" id="3.40.630.30">
    <property type="match status" value="1"/>
</dbReference>
<dbReference type="PANTHER" id="PTHR43877:SF1">
    <property type="entry name" value="ACETYLTRANSFERASE"/>
    <property type="match status" value="1"/>
</dbReference>
<keyword evidence="5" id="KW-1185">Reference proteome</keyword>
<dbReference type="AlphaFoldDB" id="A0A401IYP2"/>
<reference evidence="4 5" key="1">
    <citation type="submission" date="2014-12" db="EMBL/GenBank/DDBJ databases">
        <title>Whole genome sequencing of Sphingobium xenophagum OW59.</title>
        <authorList>
            <person name="Ohta Y."/>
            <person name="Nishi S."/>
            <person name="Hatada Y."/>
        </authorList>
    </citation>
    <scope>NUCLEOTIDE SEQUENCE [LARGE SCALE GENOMIC DNA]</scope>
    <source>
        <strain evidence="4 5">OW59</strain>
    </source>
</reference>
<keyword evidence="1" id="KW-0808">Transferase</keyword>
<proteinExistence type="predicted"/>
<dbReference type="SUPFAM" id="SSF55729">
    <property type="entry name" value="Acyl-CoA N-acyltransferases (Nat)"/>
    <property type="match status" value="1"/>
</dbReference>
<dbReference type="Proteomes" id="UP000290975">
    <property type="component" value="Unassembled WGS sequence"/>
</dbReference>
<dbReference type="InterPro" id="IPR016181">
    <property type="entry name" value="Acyl_CoA_acyltransferase"/>
</dbReference>
<evidence type="ECO:0000259" key="3">
    <source>
        <dbReference type="PROSITE" id="PS51186"/>
    </source>
</evidence>